<sequence>MKFVCSIYILIVVFAENKENFLVRCIANIDEHELVHLSQKLNALECLQLVQAVYEVTPTRMERKVKNRETPREDLSRMPITSKECLLNLEQWKHDFPTNMRPTGRAAMEMTLRWLGRPDLAKYVRENPRLIKLFDTEVHDVAGTLEFPGHRVSRRHAQEMDKNSNTRVATKKKKTKRKKKKKKTKHRGNSKAQNKGVKRAMIVAAAHPASHKSHRLRKKGNLQPKRIGSAVRTSIWCSILFVLFFVTICFVGVYFYYKRNHSKARGTRFKHIRNVNKKDKNTFTDNLEWNDDDVCSCSDIEDDCTGKCEICDQSYQTRYVVDHRIGTDDSIKSLTSVRKPKTEEKRNCQNKKKEKDQNNRDRKKILDKIAAKRCEKLPRIVQKDQCKCCRCTLNSRDKIRREKKELHKWKAKRKKEEKKRRKEELRRAEELANVCFNETCK</sequence>
<dbReference type="AlphaFoldDB" id="A0AAW1AHM8"/>
<keyword evidence="5" id="KW-1185">Reference proteome</keyword>
<evidence type="ECO:0000313" key="5">
    <source>
        <dbReference type="Proteomes" id="UP001432146"/>
    </source>
</evidence>
<keyword evidence="2" id="KW-0472">Membrane</keyword>
<feature type="compositionally biased region" description="Basic residues" evidence="1">
    <location>
        <begin position="169"/>
        <end position="189"/>
    </location>
</feature>
<feature type="region of interest" description="Disordered" evidence="1">
    <location>
        <begin position="151"/>
        <end position="196"/>
    </location>
</feature>
<evidence type="ECO:0000256" key="1">
    <source>
        <dbReference type="SAM" id="MobiDB-lite"/>
    </source>
</evidence>
<feature type="transmembrane region" description="Helical" evidence="2">
    <location>
        <begin position="233"/>
        <end position="257"/>
    </location>
</feature>
<feature type="compositionally biased region" description="Basic residues" evidence="1">
    <location>
        <begin position="406"/>
        <end position="421"/>
    </location>
</feature>
<proteinExistence type="predicted"/>
<keyword evidence="2" id="KW-1133">Transmembrane helix</keyword>
<keyword evidence="2" id="KW-0812">Transmembrane</keyword>
<protein>
    <submittedName>
        <fullName evidence="4">Uncharacterized protein</fullName>
    </submittedName>
</protein>
<feature type="region of interest" description="Disordered" evidence="1">
    <location>
        <begin position="336"/>
        <end position="362"/>
    </location>
</feature>
<accession>A0AAW1AHM8</accession>
<feature type="signal peptide" evidence="3">
    <location>
        <begin position="1"/>
        <end position="15"/>
    </location>
</feature>
<evidence type="ECO:0000256" key="2">
    <source>
        <dbReference type="SAM" id="Phobius"/>
    </source>
</evidence>
<evidence type="ECO:0000256" key="3">
    <source>
        <dbReference type="SAM" id="SignalP"/>
    </source>
</evidence>
<evidence type="ECO:0000313" key="4">
    <source>
        <dbReference type="EMBL" id="KAK9309241.1"/>
    </source>
</evidence>
<feature type="region of interest" description="Disordered" evidence="1">
    <location>
        <begin position="404"/>
        <end position="423"/>
    </location>
</feature>
<feature type="chain" id="PRO_5043609487" evidence="3">
    <location>
        <begin position="16"/>
        <end position="441"/>
    </location>
</feature>
<organism evidence="4 5">
    <name type="scientific">Tetragonisca angustula</name>
    <dbReference type="NCBI Taxonomy" id="166442"/>
    <lineage>
        <taxon>Eukaryota</taxon>
        <taxon>Metazoa</taxon>
        <taxon>Ecdysozoa</taxon>
        <taxon>Arthropoda</taxon>
        <taxon>Hexapoda</taxon>
        <taxon>Insecta</taxon>
        <taxon>Pterygota</taxon>
        <taxon>Neoptera</taxon>
        <taxon>Endopterygota</taxon>
        <taxon>Hymenoptera</taxon>
        <taxon>Apocrita</taxon>
        <taxon>Aculeata</taxon>
        <taxon>Apoidea</taxon>
        <taxon>Anthophila</taxon>
        <taxon>Apidae</taxon>
        <taxon>Tetragonisca</taxon>
    </lineage>
</organism>
<reference evidence="4 5" key="1">
    <citation type="submission" date="2024-05" db="EMBL/GenBank/DDBJ databases">
        <title>The nuclear and mitochondrial genome assemblies of Tetragonisca angustula (Apidae: Meliponini), a tiny yet remarkable pollinator in the Neotropics.</title>
        <authorList>
            <person name="Ferrari R."/>
            <person name="Ricardo P.C."/>
            <person name="Dias F.C."/>
            <person name="Araujo N.S."/>
            <person name="Soares D.O."/>
            <person name="Zhou Q.-S."/>
            <person name="Zhu C.-D."/>
            <person name="Coutinho L."/>
            <person name="Airas M.C."/>
            <person name="Batista T.M."/>
        </authorList>
    </citation>
    <scope>NUCLEOTIDE SEQUENCE [LARGE SCALE GENOMIC DNA]</scope>
    <source>
        <strain evidence="4">ASF017062</strain>
        <tissue evidence="4">Abdomen</tissue>
    </source>
</reference>
<dbReference type="EMBL" id="JAWNGG020000013">
    <property type="protein sequence ID" value="KAK9309241.1"/>
    <property type="molecule type" value="Genomic_DNA"/>
</dbReference>
<gene>
    <name evidence="4" type="ORF">QLX08_000993</name>
</gene>
<keyword evidence="3" id="KW-0732">Signal</keyword>
<feature type="compositionally biased region" description="Basic and acidic residues" evidence="1">
    <location>
        <begin position="340"/>
        <end position="362"/>
    </location>
</feature>
<name>A0AAW1AHM8_9HYME</name>
<dbReference type="Proteomes" id="UP001432146">
    <property type="component" value="Unassembled WGS sequence"/>
</dbReference>
<comment type="caution">
    <text evidence="4">The sequence shown here is derived from an EMBL/GenBank/DDBJ whole genome shotgun (WGS) entry which is preliminary data.</text>
</comment>